<sequence length="246" mass="27813">MDCFAAGKCCGNRASCISTAGCPKRKRPISYEMNSMDKPIKIEEYDATEQRRGIFSPPPPTRTWANIARSLHLQNTDEEYKAHLRPMPETPPRKTEPFSKDIFFQKRPSIAQAGPRLDGSESRSDSGIEMDIDKCESWKSKEGFALTTAKKRKSATISSGLDDDIPKRRKGVAYPFKKCKGNSSCWINQSSRHMSEEEAEAFRAKQKRVLHDDQQNVSSEIPRFTPGQKKMLVRIVASNDLPRVDV</sequence>
<accession>A0A8H7W5R8</accession>
<reference evidence="1" key="1">
    <citation type="submission" date="2021-02" db="EMBL/GenBank/DDBJ databases">
        <title>Genome sequence Cadophora malorum strain M34.</title>
        <authorList>
            <person name="Stefanovic E."/>
            <person name="Vu D."/>
            <person name="Scully C."/>
            <person name="Dijksterhuis J."/>
            <person name="Roader J."/>
            <person name="Houbraken J."/>
        </authorList>
    </citation>
    <scope>NUCLEOTIDE SEQUENCE</scope>
    <source>
        <strain evidence="1">M34</strain>
    </source>
</reference>
<comment type="caution">
    <text evidence="1">The sequence shown here is derived from an EMBL/GenBank/DDBJ whole genome shotgun (WGS) entry which is preliminary data.</text>
</comment>
<protein>
    <submittedName>
        <fullName evidence="1">Uncharacterized protein</fullName>
    </submittedName>
</protein>
<organism evidence="1 2">
    <name type="scientific">Cadophora malorum</name>
    <dbReference type="NCBI Taxonomy" id="108018"/>
    <lineage>
        <taxon>Eukaryota</taxon>
        <taxon>Fungi</taxon>
        <taxon>Dikarya</taxon>
        <taxon>Ascomycota</taxon>
        <taxon>Pezizomycotina</taxon>
        <taxon>Leotiomycetes</taxon>
        <taxon>Helotiales</taxon>
        <taxon>Ploettnerulaceae</taxon>
        <taxon>Cadophora</taxon>
    </lineage>
</organism>
<gene>
    <name evidence="1" type="ORF">IFR04_008686</name>
</gene>
<dbReference type="EMBL" id="JAFJYH010000135">
    <property type="protein sequence ID" value="KAG4418165.1"/>
    <property type="molecule type" value="Genomic_DNA"/>
</dbReference>
<dbReference type="Proteomes" id="UP000664132">
    <property type="component" value="Unassembled WGS sequence"/>
</dbReference>
<keyword evidence="2" id="KW-1185">Reference proteome</keyword>
<evidence type="ECO:0000313" key="1">
    <source>
        <dbReference type="EMBL" id="KAG4418165.1"/>
    </source>
</evidence>
<proteinExistence type="predicted"/>
<evidence type="ECO:0000313" key="2">
    <source>
        <dbReference type="Proteomes" id="UP000664132"/>
    </source>
</evidence>
<name>A0A8H7W5R8_9HELO</name>
<dbReference type="OrthoDB" id="3598882at2759"/>
<dbReference type="AlphaFoldDB" id="A0A8H7W5R8"/>